<dbReference type="PATRIC" id="fig|1352936.5.peg.227"/>
<dbReference type="OrthoDB" id="3542657at2"/>
<dbReference type="HOGENOM" id="CLU_2095554_0_0_11"/>
<evidence type="ECO:0000256" key="1">
    <source>
        <dbReference type="SAM" id="MobiDB-lite"/>
    </source>
</evidence>
<dbReference type="STRING" id="1352936.M878_00950"/>
<protein>
    <recommendedName>
        <fullName evidence="4">Transposase</fullName>
    </recommendedName>
</protein>
<comment type="caution">
    <text evidence="2">The sequence shown here is derived from an EMBL/GenBank/DDBJ whole genome shotgun (WGS) entry which is preliminary data.</text>
</comment>
<keyword evidence="3" id="KW-1185">Reference proteome</keyword>
<evidence type="ECO:0008006" key="4">
    <source>
        <dbReference type="Google" id="ProtNLM"/>
    </source>
</evidence>
<evidence type="ECO:0000313" key="2">
    <source>
        <dbReference type="EMBL" id="EST36695.1"/>
    </source>
</evidence>
<reference evidence="2 3" key="1">
    <citation type="journal article" date="2014" name="Genome Announc.">
        <title>Draft Genome Sequence of Streptomyces roseochromogenes subsp. oscitans DS 12.976, Producer of the Aminocoumarin Antibiotic Clorobiocin.</title>
        <authorList>
            <person name="Ruckert C."/>
            <person name="Kalinowski J."/>
            <person name="Heide L."/>
            <person name="Apel A.K."/>
        </authorList>
    </citation>
    <scope>NUCLEOTIDE SEQUENCE [LARGE SCALE GENOMIC DNA]</scope>
    <source>
        <strain evidence="2 3">DS 12.976</strain>
    </source>
</reference>
<dbReference type="RefSeq" id="WP_023544228.1">
    <property type="nucleotide sequence ID" value="NZ_CM002285.1"/>
</dbReference>
<dbReference type="AlphaFoldDB" id="V6KX26"/>
<evidence type="ECO:0000313" key="3">
    <source>
        <dbReference type="Proteomes" id="UP000017984"/>
    </source>
</evidence>
<dbReference type="EMBL" id="AWQX01000006">
    <property type="protein sequence ID" value="EST36695.1"/>
    <property type="molecule type" value="Genomic_DNA"/>
</dbReference>
<feature type="compositionally biased region" description="Basic and acidic residues" evidence="1">
    <location>
        <begin position="8"/>
        <end position="21"/>
    </location>
</feature>
<accession>V6KX26</accession>
<dbReference type="Proteomes" id="UP000017984">
    <property type="component" value="Chromosome"/>
</dbReference>
<feature type="region of interest" description="Disordered" evidence="1">
    <location>
        <begin position="47"/>
        <end position="72"/>
    </location>
</feature>
<name>V6KX26_STRRC</name>
<gene>
    <name evidence="2" type="ORF">M878_00950</name>
</gene>
<feature type="region of interest" description="Disordered" evidence="1">
    <location>
        <begin position="1"/>
        <end position="21"/>
    </location>
</feature>
<organism evidence="2 3">
    <name type="scientific">Streptomyces roseochromogenus subsp. oscitans DS 12.976</name>
    <dbReference type="NCBI Taxonomy" id="1352936"/>
    <lineage>
        <taxon>Bacteria</taxon>
        <taxon>Bacillati</taxon>
        <taxon>Actinomycetota</taxon>
        <taxon>Actinomycetes</taxon>
        <taxon>Kitasatosporales</taxon>
        <taxon>Streptomycetaceae</taxon>
        <taxon>Streptomyces</taxon>
    </lineage>
</organism>
<sequence>MYGNATDLPERQRQHPTHMTDGEWAAIRSLPPVPGWMRGRGAQQEAYCQRGSSTTRCARRPARRWSGMRSPRRVIDSRSVKADAVVGADSRGFDGGKLVNGASGTWWSTPSACCWP</sequence>
<proteinExistence type="predicted"/>